<dbReference type="Proteomes" id="UP000179807">
    <property type="component" value="Unassembled WGS sequence"/>
</dbReference>
<sequence>MDFPAFSQYLSGFEDNQHDFSITAIDTPPLDPEIDFPVDSRRTSLYAFTGFGSMDPIIDPENICFISRSYSVPDDFGEFGMIDNNSCPMANLPATKSSIDMPKLNEADIMPLEDLNLAPSSLNLNSKSSPRNPMKTIQKGTPMYRKNSPCKVSPLQKINSPRSIAPLK</sequence>
<dbReference type="VEuPathDB" id="TrichDB:TRFO_23541"/>
<proteinExistence type="predicted"/>
<keyword evidence="3" id="KW-1185">Reference proteome</keyword>
<dbReference type="AlphaFoldDB" id="A0A1J4KB12"/>
<dbReference type="EMBL" id="MLAK01000678">
    <property type="protein sequence ID" value="OHT08088.1"/>
    <property type="molecule type" value="Genomic_DNA"/>
</dbReference>
<protein>
    <submittedName>
        <fullName evidence="2">Uncharacterized protein</fullName>
    </submittedName>
</protein>
<comment type="caution">
    <text evidence="2">The sequence shown here is derived from an EMBL/GenBank/DDBJ whole genome shotgun (WGS) entry which is preliminary data.</text>
</comment>
<reference evidence="2" key="1">
    <citation type="submission" date="2016-10" db="EMBL/GenBank/DDBJ databases">
        <authorList>
            <person name="Benchimol M."/>
            <person name="Almeida L.G."/>
            <person name="Vasconcelos A.T."/>
            <person name="Perreira-Neves A."/>
            <person name="Rosa I.A."/>
            <person name="Tasca T."/>
            <person name="Bogo M.R."/>
            <person name="de Souza W."/>
        </authorList>
    </citation>
    <scope>NUCLEOTIDE SEQUENCE [LARGE SCALE GENOMIC DNA]</scope>
    <source>
        <strain evidence="2">K</strain>
    </source>
</reference>
<dbReference type="GeneID" id="94837917"/>
<dbReference type="RefSeq" id="XP_068361224.1">
    <property type="nucleotide sequence ID" value="XM_068503213.1"/>
</dbReference>
<feature type="region of interest" description="Disordered" evidence="1">
    <location>
        <begin position="121"/>
        <end position="168"/>
    </location>
</feature>
<evidence type="ECO:0000313" key="3">
    <source>
        <dbReference type="Proteomes" id="UP000179807"/>
    </source>
</evidence>
<evidence type="ECO:0000256" key="1">
    <source>
        <dbReference type="SAM" id="MobiDB-lite"/>
    </source>
</evidence>
<feature type="compositionally biased region" description="Low complexity" evidence="1">
    <location>
        <begin position="121"/>
        <end position="133"/>
    </location>
</feature>
<accession>A0A1J4KB12</accession>
<name>A0A1J4KB12_9EUKA</name>
<evidence type="ECO:0000313" key="2">
    <source>
        <dbReference type="EMBL" id="OHT08088.1"/>
    </source>
</evidence>
<organism evidence="2 3">
    <name type="scientific">Tritrichomonas foetus</name>
    <dbReference type="NCBI Taxonomy" id="1144522"/>
    <lineage>
        <taxon>Eukaryota</taxon>
        <taxon>Metamonada</taxon>
        <taxon>Parabasalia</taxon>
        <taxon>Tritrichomonadida</taxon>
        <taxon>Tritrichomonadidae</taxon>
        <taxon>Tritrichomonas</taxon>
    </lineage>
</organism>
<gene>
    <name evidence="2" type="ORF">TRFO_23541</name>
</gene>